<name>A0A3B0Z444_9ZZZZ</name>
<accession>A0A3B0Z444</accession>
<dbReference type="SUPFAM" id="SSF56300">
    <property type="entry name" value="Metallo-dependent phosphatases"/>
    <property type="match status" value="1"/>
</dbReference>
<organism evidence="2">
    <name type="scientific">hydrothermal vent metagenome</name>
    <dbReference type="NCBI Taxonomy" id="652676"/>
    <lineage>
        <taxon>unclassified sequences</taxon>
        <taxon>metagenomes</taxon>
        <taxon>ecological metagenomes</taxon>
    </lineage>
</organism>
<dbReference type="InterPro" id="IPR029052">
    <property type="entry name" value="Metallo-depent_PP-like"/>
</dbReference>
<dbReference type="InterPro" id="IPR004843">
    <property type="entry name" value="Calcineurin-like_PHP"/>
</dbReference>
<dbReference type="GO" id="GO:0016787">
    <property type="term" value="F:hydrolase activity"/>
    <property type="evidence" value="ECO:0007669"/>
    <property type="project" value="InterPro"/>
</dbReference>
<protein>
    <submittedName>
        <fullName evidence="2">Ser/Thr protein phosphatase family protein</fullName>
    </submittedName>
</protein>
<proteinExistence type="predicted"/>
<dbReference type="PANTHER" id="PTHR37844">
    <property type="entry name" value="SER/THR PROTEIN PHOSPHATASE SUPERFAMILY (AFU_ORTHOLOGUE AFUA_1G14840)"/>
    <property type="match status" value="1"/>
</dbReference>
<dbReference type="Pfam" id="PF00149">
    <property type="entry name" value="Metallophos"/>
    <property type="match status" value="1"/>
</dbReference>
<gene>
    <name evidence="2" type="ORF">MNBD_GAMMA13-1336</name>
</gene>
<evidence type="ECO:0000259" key="1">
    <source>
        <dbReference type="Pfam" id="PF00149"/>
    </source>
</evidence>
<dbReference type="Gene3D" id="3.60.21.10">
    <property type="match status" value="1"/>
</dbReference>
<sequence>MKLHVLNDLHIEFEDFEPPPTDADVVVLAGDIGVGLEGLRWAQARFPDRPVIYVPGNHEFYHHDIALIDELKAEAPGNIHVLNDDQVVIGDVRFLGSILWTDFALFGETDKLFAIQAARQQMTDFSIIKNHGQRFMPEDAIRLHTASRDWLATMLAEPFDETTVVVTHHAPSSRSVHPRYVHDLLTPAFASNLENLMDGDRAALWVHGHMHESFDYEVYGTRVVCNPRGYAPEALNPDFQPDWILMV</sequence>
<feature type="domain" description="Calcineurin-like phosphoesterase" evidence="1">
    <location>
        <begin position="1"/>
        <end position="212"/>
    </location>
</feature>
<reference evidence="2" key="1">
    <citation type="submission" date="2018-06" db="EMBL/GenBank/DDBJ databases">
        <authorList>
            <person name="Zhirakovskaya E."/>
        </authorList>
    </citation>
    <scope>NUCLEOTIDE SEQUENCE</scope>
</reference>
<dbReference type="EMBL" id="UOFK01000307">
    <property type="protein sequence ID" value="VAW82312.1"/>
    <property type="molecule type" value="Genomic_DNA"/>
</dbReference>
<dbReference type="PANTHER" id="PTHR37844:SF2">
    <property type="entry name" value="SER_THR PROTEIN PHOSPHATASE SUPERFAMILY (AFU_ORTHOLOGUE AFUA_1G14840)"/>
    <property type="match status" value="1"/>
</dbReference>
<evidence type="ECO:0000313" key="2">
    <source>
        <dbReference type="EMBL" id="VAW82312.1"/>
    </source>
</evidence>
<dbReference type="AlphaFoldDB" id="A0A3B0Z444"/>